<keyword evidence="11" id="KW-1185">Reference proteome</keyword>
<dbReference type="GO" id="GO:0003677">
    <property type="term" value="F:DNA binding"/>
    <property type="evidence" value="ECO:0007669"/>
    <property type="project" value="UniProtKB-KW"/>
</dbReference>
<feature type="compositionally biased region" description="Polar residues" evidence="7">
    <location>
        <begin position="61"/>
        <end position="72"/>
    </location>
</feature>
<evidence type="ECO:0000256" key="3">
    <source>
        <dbReference type="ARBA" id="ARBA00022801"/>
    </source>
</evidence>
<evidence type="ECO:0000313" key="11">
    <source>
        <dbReference type="Proteomes" id="UP000036987"/>
    </source>
</evidence>
<evidence type="ECO:0000256" key="7">
    <source>
        <dbReference type="SAM" id="MobiDB-lite"/>
    </source>
</evidence>
<evidence type="ECO:0000256" key="5">
    <source>
        <dbReference type="ARBA" id="ARBA00022840"/>
    </source>
</evidence>
<keyword evidence="10" id="KW-0238">DNA-binding</keyword>
<feature type="region of interest" description="Disordered" evidence="7">
    <location>
        <begin position="835"/>
        <end position="888"/>
    </location>
</feature>
<feature type="region of interest" description="Disordered" evidence="7">
    <location>
        <begin position="1"/>
        <end position="93"/>
    </location>
</feature>
<dbReference type="Pfam" id="PF00176">
    <property type="entry name" value="SNF2-rel_dom"/>
    <property type="match status" value="1"/>
</dbReference>
<dbReference type="CDD" id="cd18793">
    <property type="entry name" value="SF2_C_SNF"/>
    <property type="match status" value="1"/>
</dbReference>
<evidence type="ECO:0000256" key="4">
    <source>
        <dbReference type="ARBA" id="ARBA00022806"/>
    </source>
</evidence>
<organism evidence="10 11">
    <name type="scientific">Zostera marina</name>
    <name type="common">Eelgrass</name>
    <dbReference type="NCBI Taxonomy" id="29655"/>
    <lineage>
        <taxon>Eukaryota</taxon>
        <taxon>Viridiplantae</taxon>
        <taxon>Streptophyta</taxon>
        <taxon>Embryophyta</taxon>
        <taxon>Tracheophyta</taxon>
        <taxon>Spermatophyta</taxon>
        <taxon>Magnoliopsida</taxon>
        <taxon>Liliopsida</taxon>
        <taxon>Zosteraceae</taxon>
        <taxon>Zostera</taxon>
    </lineage>
</organism>
<dbReference type="GO" id="GO:0015616">
    <property type="term" value="F:DNA translocase activity"/>
    <property type="evidence" value="ECO:0000318"/>
    <property type="project" value="GO_Central"/>
</dbReference>
<dbReference type="InterPro" id="IPR014001">
    <property type="entry name" value="Helicase_ATP-bd"/>
</dbReference>
<feature type="domain" description="Helicase C-terminal" evidence="9">
    <location>
        <begin position="611"/>
        <end position="769"/>
    </location>
</feature>
<dbReference type="STRING" id="29655.A0A0K9P3M4"/>
<dbReference type="PANTHER" id="PTHR45629">
    <property type="entry name" value="SNF2/RAD54 FAMILY MEMBER"/>
    <property type="match status" value="1"/>
</dbReference>
<feature type="compositionally biased region" description="Basic residues" evidence="7">
    <location>
        <begin position="49"/>
        <end position="59"/>
    </location>
</feature>
<dbReference type="SUPFAM" id="SSF52540">
    <property type="entry name" value="P-loop containing nucleoside triphosphate hydrolases"/>
    <property type="match status" value="2"/>
</dbReference>
<feature type="compositionally biased region" description="Basic and acidic residues" evidence="7">
    <location>
        <begin position="1"/>
        <end position="10"/>
    </location>
</feature>
<dbReference type="EMBL" id="LFYR01001213">
    <property type="protein sequence ID" value="KMZ63611.1"/>
    <property type="molecule type" value="Genomic_DNA"/>
</dbReference>
<dbReference type="InterPro" id="IPR027417">
    <property type="entry name" value="P-loop_NTPase"/>
</dbReference>
<dbReference type="OMA" id="HEEHDHQ"/>
<sequence length="966" mass="109517">MDAADEEIKSSPRLNEEEDTSVLESSTSRSRSDKPQSLLQAEKGDEHKVRIKGRRRLCKIRSSSPLPSQLPTDDSVDSAEKNSEGNKGGEQVRDILADLTSRLECLSMEKPKRSTHLAVHSSRTDKGKALEEWEEGKEEEVQDRGDKQDCVLVGIEKEDERDISDIVNLSDDDVGVLGDREEIEKSEDEFVERDISDIVDLSDDDVGVLGDRKEIEKCEKEGEDIVMDGKCGSKVVRYMLPAKIASILFPHQREGLSWLWSLHCGCTGGILGDDMGLGKTMQISSYLAGLFHSGLIKRALIVAPTTLLPHWIKELTVVGLSKKIKDYYGTSKKLRNYELDLVLENGGVLLTTYDIVRINFKSLRGDFFSCRERPEDDIFWNYVILDEGHIIKNPSTQRSKSLMEIPSSHRIIISGTPIQNNLKELWALFYFSCPHILGDKQEFKEKYEYKILRGNNKDASAREKYVGSTVAKGLRERIKPYFLRRLKSEVFKESDTTKSQKLSAKNELVIWIRLSHIQRKLYVAFLNSELVSSSVTGSPLAAITILKKICDHPFLLTKRAAEEIMDGMEFVDTENKDHIGMVEDMATNLLNMTLKGESQQLDYTVSSKLCFLMALLDKLVSEGHTILIFSQTRKMLNFIQEAIELKHYTYLRIDGTTKINERERIVNDFQAGAAPIFLLTSRVGGLGLTLTRADRVIIADPAWNPSMDNQSVDRAYRIGQKKDVLVYRLMTCGTVEEKIYKMQVFKDGLFKIATEQKDQTQYFSKKDLQEIFLLPPQGFDISLTQQQMLEEHDNQKQMDDSLVKHISFLEKQGIAGVSHHSMLFSKTVVVPMVPMDGDENKKSPRRNIISRKGSSSSYVEEHLPNGSEYAFNPKSEKQRFKLNSSQSKAEDLRQSIEERIKRQTSLLSNEDVISKLSDKGNNIRQVIAKLHLQLEEMNSSGSKEVQTPDVIDVDNLSSVFEKGINI</sequence>
<keyword evidence="6" id="KW-0233">DNA recombination</keyword>
<name>A0A0K9P3M4_ZOSMR</name>
<dbReference type="PROSITE" id="PS51192">
    <property type="entry name" value="HELICASE_ATP_BIND_1"/>
    <property type="match status" value="1"/>
</dbReference>
<evidence type="ECO:0000256" key="6">
    <source>
        <dbReference type="ARBA" id="ARBA00023172"/>
    </source>
</evidence>
<dbReference type="FunFam" id="3.40.50.10810:FF:000055">
    <property type="entry name" value="Protein CHROMATIN REMODELING 24"/>
    <property type="match status" value="1"/>
</dbReference>
<evidence type="ECO:0000256" key="1">
    <source>
        <dbReference type="ARBA" id="ARBA00007025"/>
    </source>
</evidence>
<evidence type="ECO:0000313" key="10">
    <source>
        <dbReference type="EMBL" id="KMZ63611.1"/>
    </source>
</evidence>
<dbReference type="PROSITE" id="PS51194">
    <property type="entry name" value="HELICASE_CTER"/>
    <property type="match status" value="1"/>
</dbReference>
<protein>
    <submittedName>
        <fullName evidence="10">Chromodomain-helicase-DNA-binding protein 2</fullName>
    </submittedName>
</protein>
<dbReference type="InterPro" id="IPR000330">
    <property type="entry name" value="SNF2_N"/>
</dbReference>
<dbReference type="SMART" id="SM00490">
    <property type="entry name" value="HELICc"/>
    <property type="match status" value="1"/>
</dbReference>
<dbReference type="GO" id="GO:0006281">
    <property type="term" value="P:DNA repair"/>
    <property type="evidence" value="ECO:0000318"/>
    <property type="project" value="GO_Central"/>
</dbReference>
<dbReference type="SMART" id="SM00487">
    <property type="entry name" value="DEXDc"/>
    <property type="match status" value="1"/>
</dbReference>
<dbReference type="PANTHER" id="PTHR45629:SF7">
    <property type="entry name" value="DNA EXCISION REPAIR PROTEIN ERCC-6-RELATED"/>
    <property type="match status" value="1"/>
</dbReference>
<proteinExistence type="inferred from homology"/>
<feature type="domain" description="Helicase ATP-binding" evidence="8">
    <location>
        <begin position="260"/>
        <end position="435"/>
    </location>
</feature>
<evidence type="ECO:0000259" key="9">
    <source>
        <dbReference type="PROSITE" id="PS51194"/>
    </source>
</evidence>
<keyword evidence="5" id="KW-0067">ATP-binding</keyword>
<dbReference type="Gene3D" id="3.40.50.300">
    <property type="entry name" value="P-loop containing nucleotide triphosphate hydrolases"/>
    <property type="match status" value="1"/>
</dbReference>
<dbReference type="InterPro" id="IPR049730">
    <property type="entry name" value="SNF2/RAD54-like_C"/>
</dbReference>
<evidence type="ECO:0000256" key="2">
    <source>
        <dbReference type="ARBA" id="ARBA00022741"/>
    </source>
</evidence>
<dbReference type="GO" id="GO:0004386">
    <property type="term" value="F:helicase activity"/>
    <property type="evidence" value="ECO:0007669"/>
    <property type="project" value="UniProtKB-KW"/>
</dbReference>
<dbReference type="GO" id="GO:0016787">
    <property type="term" value="F:hydrolase activity"/>
    <property type="evidence" value="ECO:0007669"/>
    <property type="project" value="UniProtKB-KW"/>
</dbReference>
<keyword evidence="3" id="KW-0378">Hydrolase</keyword>
<accession>A0A0K9P3M4</accession>
<dbReference type="InterPro" id="IPR001650">
    <property type="entry name" value="Helicase_C-like"/>
</dbReference>
<comment type="similarity">
    <text evidence="1">Belongs to the SNF2/RAD54 helicase family.</text>
</comment>
<dbReference type="AlphaFoldDB" id="A0A0K9P3M4"/>
<gene>
    <name evidence="10" type="ORF">ZOSMA_3G00920</name>
</gene>
<dbReference type="Pfam" id="PF00271">
    <property type="entry name" value="Helicase_C"/>
    <property type="match status" value="1"/>
</dbReference>
<dbReference type="InterPro" id="IPR038718">
    <property type="entry name" value="SNF2-like_sf"/>
</dbReference>
<dbReference type="GO" id="GO:0006310">
    <property type="term" value="P:DNA recombination"/>
    <property type="evidence" value="ECO:0007669"/>
    <property type="project" value="UniProtKB-KW"/>
</dbReference>
<reference evidence="11" key="1">
    <citation type="journal article" date="2016" name="Nature">
        <title>The genome of the seagrass Zostera marina reveals angiosperm adaptation to the sea.</title>
        <authorList>
            <person name="Olsen J.L."/>
            <person name="Rouze P."/>
            <person name="Verhelst B."/>
            <person name="Lin Y.-C."/>
            <person name="Bayer T."/>
            <person name="Collen J."/>
            <person name="Dattolo E."/>
            <person name="De Paoli E."/>
            <person name="Dittami S."/>
            <person name="Maumus F."/>
            <person name="Michel G."/>
            <person name="Kersting A."/>
            <person name="Lauritano C."/>
            <person name="Lohaus R."/>
            <person name="Toepel M."/>
            <person name="Tonon T."/>
            <person name="Vanneste K."/>
            <person name="Amirebrahimi M."/>
            <person name="Brakel J."/>
            <person name="Bostroem C."/>
            <person name="Chovatia M."/>
            <person name="Grimwood J."/>
            <person name="Jenkins J.W."/>
            <person name="Jueterbock A."/>
            <person name="Mraz A."/>
            <person name="Stam W.T."/>
            <person name="Tice H."/>
            <person name="Bornberg-Bauer E."/>
            <person name="Green P.J."/>
            <person name="Pearson G.A."/>
            <person name="Procaccini G."/>
            <person name="Duarte C.M."/>
            <person name="Schmutz J."/>
            <person name="Reusch T.B.H."/>
            <person name="Van de Peer Y."/>
        </authorList>
    </citation>
    <scope>NUCLEOTIDE SEQUENCE [LARGE SCALE GENOMIC DNA]</scope>
    <source>
        <strain evidence="11">cv. Finnish</strain>
    </source>
</reference>
<dbReference type="InterPro" id="IPR050496">
    <property type="entry name" value="SNF2_RAD54_helicase_repair"/>
</dbReference>
<dbReference type="GO" id="GO:0005524">
    <property type="term" value="F:ATP binding"/>
    <property type="evidence" value="ECO:0007669"/>
    <property type="project" value="UniProtKB-KW"/>
</dbReference>
<comment type="caution">
    <text evidence="10">The sequence shown here is derived from an EMBL/GenBank/DDBJ whole genome shotgun (WGS) entry which is preliminary data.</text>
</comment>
<keyword evidence="2" id="KW-0547">Nucleotide-binding</keyword>
<dbReference type="Proteomes" id="UP000036987">
    <property type="component" value="Unassembled WGS sequence"/>
</dbReference>
<keyword evidence="4 10" id="KW-0347">Helicase</keyword>
<dbReference type="Gene3D" id="3.40.50.10810">
    <property type="entry name" value="Tandem AAA-ATPase domain"/>
    <property type="match status" value="1"/>
</dbReference>
<dbReference type="OrthoDB" id="413460at2759"/>
<evidence type="ECO:0000259" key="8">
    <source>
        <dbReference type="PROSITE" id="PS51192"/>
    </source>
</evidence>